<dbReference type="SUPFAM" id="SSF102405">
    <property type="entry name" value="MCP/YpsA-like"/>
    <property type="match status" value="1"/>
</dbReference>
<feature type="compositionally biased region" description="Basic and acidic residues" evidence="2">
    <location>
        <begin position="314"/>
        <end position="329"/>
    </location>
</feature>
<organism evidence="5">
    <name type="scientific">hydrothermal vent metagenome</name>
    <dbReference type="NCBI Taxonomy" id="652676"/>
    <lineage>
        <taxon>unclassified sequences</taxon>
        <taxon>metagenomes</taxon>
        <taxon>ecological metagenomes</taxon>
    </lineage>
</organism>
<evidence type="ECO:0000256" key="2">
    <source>
        <dbReference type="SAM" id="MobiDB-lite"/>
    </source>
</evidence>
<dbReference type="PANTHER" id="PTHR43022">
    <property type="entry name" value="PROTEIN SMF"/>
    <property type="match status" value="1"/>
</dbReference>
<evidence type="ECO:0000313" key="5">
    <source>
        <dbReference type="EMBL" id="VAW36147.1"/>
    </source>
</evidence>
<evidence type="ECO:0000256" key="1">
    <source>
        <dbReference type="ARBA" id="ARBA00006525"/>
    </source>
</evidence>
<dbReference type="EMBL" id="UOEZ01000037">
    <property type="protein sequence ID" value="VAW36147.1"/>
    <property type="molecule type" value="Genomic_DNA"/>
</dbReference>
<dbReference type="GO" id="GO:0009294">
    <property type="term" value="P:DNA-mediated transformation"/>
    <property type="evidence" value="ECO:0007669"/>
    <property type="project" value="InterPro"/>
</dbReference>
<feature type="region of interest" description="Disordered" evidence="2">
    <location>
        <begin position="310"/>
        <end position="365"/>
    </location>
</feature>
<dbReference type="Gene3D" id="3.40.50.450">
    <property type="match status" value="1"/>
</dbReference>
<feature type="domain" description="Smf/DprA SLOG" evidence="3">
    <location>
        <begin position="87"/>
        <end position="303"/>
    </location>
</feature>
<dbReference type="PANTHER" id="PTHR43022:SF1">
    <property type="entry name" value="PROTEIN SMF"/>
    <property type="match status" value="1"/>
</dbReference>
<dbReference type="InterPro" id="IPR057666">
    <property type="entry name" value="DrpA_SLOG"/>
</dbReference>
<evidence type="ECO:0000259" key="4">
    <source>
        <dbReference type="Pfam" id="PF17782"/>
    </source>
</evidence>
<dbReference type="Gene3D" id="1.10.10.10">
    <property type="entry name" value="Winged helix-like DNA-binding domain superfamily/Winged helix DNA-binding domain"/>
    <property type="match status" value="1"/>
</dbReference>
<feature type="compositionally biased region" description="Polar residues" evidence="2">
    <location>
        <begin position="335"/>
        <end position="350"/>
    </location>
</feature>
<protein>
    <submittedName>
        <fullName evidence="5">Rossmann fold nucleotide-binding protein Smf possibly involved in DNA uptake</fullName>
    </submittedName>
</protein>
<dbReference type="InterPro" id="IPR003488">
    <property type="entry name" value="DprA"/>
</dbReference>
<proteinExistence type="inferred from homology"/>
<comment type="similarity">
    <text evidence="1">Belongs to the DprA/Smf family.</text>
</comment>
<gene>
    <name evidence="5" type="ORF">MNBD_DELTA02-1094</name>
</gene>
<name>A0A3B0VD20_9ZZZZ</name>
<feature type="domain" description="DprA winged helix" evidence="4">
    <location>
        <begin position="363"/>
        <end position="420"/>
    </location>
</feature>
<dbReference type="Pfam" id="PF02481">
    <property type="entry name" value="DNA_processg_A"/>
    <property type="match status" value="1"/>
</dbReference>
<dbReference type="AlphaFoldDB" id="A0A3B0VD20"/>
<dbReference type="InterPro" id="IPR041614">
    <property type="entry name" value="DprA_WH"/>
</dbReference>
<dbReference type="Pfam" id="PF17782">
    <property type="entry name" value="WHD_DprA"/>
    <property type="match status" value="1"/>
</dbReference>
<sequence>MGEVELEAWLTLNRVVMRTRGMTPEFTAELRESLAKAGSARALLDMCRGRNLEGVVPGRLASQLRGFSQQGEVEKEAALVEESGVSLITILDKDYPPRLAGIPAAPLLLYGAGRIESPSGSSIFDERLPAVAVVGTRRASHYGLEMAEAIGRGLASSGIVVVSGMARGCDTAAHRGALSAGGLTIAVLGTGVDTVYPAENKKLYGKIKDSGVVLSEYPMGTAPLPMNFPLRNRIISGLSLAVVVVEAPLRSGAMMTARMALEQGREVFALPGHAASRKGSGTNKLIKDGAVLVESAGDIIEALTAETTCAGAGEKAEKKRGSAKVDSREQLPLISEQQLSGQRPSVQPSRSVGRPLPPADGAQAGAAAAAADEDIVIGLLDDGPMHIDGIVEKSGIAVQRLSGLLLDMELKGVVAQRPGKLFIKKI</sequence>
<dbReference type="InterPro" id="IPR036388">
    <property type="entry name" value="WH-like_DNA-bd_sf"/>
</dbReference>
<evidence type="ECO:0000259" key="3">
    <source>
        <dbReference type="Pfam" id="PF02481"/>
    </source>
</evidence>
<accession>A0A3B0VD20</accession>
<dbReference type="NCBIfam" id="TIGR00732">
    <property type="entry name" value="dprA"/>
    <property type="match status" value="1"/>
</dbReference>
<reference evidence="5" key="1">
    <citation type="submission" date="2018-06" db="EMBL/GenBank/DDBJ databases">
        <authorList>
            <person name="Zhirakovskaya E."/>
        </authorList>
    </citation>
    <scope>NUCLEOTIDE SEQUENCE</scope>
</reference>